<protein>
    <submittedName>
        <fullName evidence="2">Uncharacterized protein</fullName>
    </submittedName>
</protein>
<sequence length="66" mass="7128">MKDWITVIATSLAFLAIGFALYYAINQWTPITLDKSISAIAIAVFATTPLAAFAGLSVSKKAKERH</sequence>
<reference evidence="2 3" key="1">
    <citation type="submission" date="2014-08" db="EMBL/GenBank/DDBJ databases">
        <title>Complete genome sequence of Corynebacterium aquilae S-613T(T) (=DSM 44791(T)), isolated from the choana of a healthy golden eagle.</title>
        <authorList>
            <person name="Ruckert C."/>
            <person name="Albersmeier A."/>
            <person name="Winkler A."/>
            <person name="Kalinowski J."/>
        </authorList>
    </citation>
    <scope>NUCLEOTIDE SEQUENCE [LARGE SCALE GENOMIC DNA]</scope>
    <source>
        <strain evidence="2 3">S-613</strain>
    </source>
</reference>
<dbReference type="RefSeq" id="WP_075724332.1">
    <property type="nucleotide sequence ID" value="NZ_CP009245.1"/>
</dbReference>
<accession>A0A1L7CDC5</accession>
<evidence type="ECO:0000313" key="2">
    <source>
        <dbReference type="EMBL" id="APT83838.1"/>
    </source>
</evidence>
<keyword evidence="3" id="KW-1185">Reference proteome</keyword>
<dbReference type="AlphaFoldDB" id="A0A1L7CDC5"/>
<gene>
    <name evidence="2" type="ORF">CAQU_00630</name>
</gene>
<dbReference type="KEGG" id="caqu:CAQU_00630"/>
<keyword evidence="1" id="KW-0812">Transmembrane</keyword>
<dbReference type="EMBL" id="CP009245">
    <property type="protein sequence ID" value="APT83838.1"/>
    <property type="molecule type" value="Genomic_DNA"/>
</dbReference>
<dbReference type="Proteomes" id="UP000185478">
    <property type="component" value="Chromosome"/>
</dbReference>
<proteinExistence type="predicted"/>
<keyword evidence="1" id="KW-1133">Transmembrane helix</keyword>
<feature type="transmembrane region" description="Helical" evidence="1">
    <location>
        <begin position="7"/>
        <end position="25"/>
    </location>
</feature>
<name>A0A1L7CDC5_9CORY</name>
<evidence type="ECO:0000256" key="1">
    <source>
        <dbReference type="SAM" id="Phobius"/>
    </source>
</evidence>
<feature type="transmembrane region" description="Helical" evidence="1">
    <location>
        <begin position="37"/>
        <end position="58"/>
    </location>
</feature>
<keyword evidence="1" id="KW-0472">Membrane</keyword>
<evidence type="ECO:0000313" key="3">
    <source>
        <dbReference type="Proteomes" id="UP000185478"/>
    </source>
</evidence>
<organism evidence="2 3">
    <name type="scientific">Corynebacterium aquilae DSM 44791</name>
    <dbReference type="NCBI Taxonomy" id="1431546"/>
    <lineage>
        <taxon>Bacteria</taxon>
        <taxon>Bacillati</taxon>
        <taxon>Actinomycetota</taxon>
        <taxon>Actinomycetes</taxon>
        <taxon>Mycobacteriales</taxon>
        <taxon>Corynebacteriaceae</taxon>
        <taxon>Corynebacterium</taxon>
    </lineage>
</organism>
<dbReference type="OrthoDB" id="9867884at2"/>